<protein>
    <submittedName>
        <fullName evidence="2">Suppressor of fused protein</fullName>
    </submittedName>
</protein>
<keyword evidence="3" id="KW-1185">Reference proteome</keyword>
<accession>A0A0B7I7L3</accession>
<evidence type="ECO:0000313" key="2">
    <source>
        <dbReference type="EMBL" id="CEN45908.1"/>
    </source>
</evidence>
<dbReference type="InterPro" id="IPR018958">
    <property type="entry name" value="Knr4/Smi1-like_dom"/>
</dbReference>
<dbReference type="InterPro" id="IPR037181">
    <property type="entry name" value="SUFU_N"/>
</dbReference>
<dbReference type="RefSeq" id="WP_042344155.1">
    <property type="nucleotide sequence ID" value="NZ_CDOI01000141.1"/>
</dbReference>
<evidence type="ECO:0000259" key="1">
    <source>
        <dbReference type="SMART" id="SM00860"/>
    </source>
</evidence>
<evidence type="ECO:0000313" key="3">
    <source>
        <dbReference type="Proteomes" id="UP000045051"/>
    </source>
</evidence>
<dbReference type="Pfam" id="PF09346">
    <property type="entry name" value="SMI1_KNR4"/>
    <property type="match status" value="1"/>
</dbReference>
<dbReference type="SUPFAM" id="SSF103359">
    <property type="entry name" value="Suppressor of Fused, N-terminal domain"/>
    <property type="match status" value="1"/>
</dbReference>
<reference evidence="2 3" key="1">
    <citation type="submission" date="2015-01" db="EMBL/GenBank/DDBJ databases">
        <authorList>
            <person name="Xiang T."/>
            <person name="Song Y."/>
            <person name="Huang L."/>
            <person name="Wang B."/>
            <person name="Wu P."/>
        </authorList>
    </citation>
    <scope>NUCLEOTIDE SEQUENCE [LARGE SCALE GENOMIC DNA]</scope>
    <source>
        <strain evidence="2 3">CcD38</strain>
    </source>
</reference>
<organism evidence="2 3">
    <name type="scientific">Capnocytophaga canis</name>
    <dbReference type="NCBI Taxonomy" id="1848903"/>
    <lineage>
        <taxon>Bacteria</taxon>
        <taxon>Pseudomonadati</taxon>
        <taxon>Bacteroidota</taxon>
        <taxon>Flavobacteriia</taxon>
        <taxon>Flavobacteriales</taxon>
        <taxon>Flavobacteriaceae</taxon>
        <taxon>Capnocytophaga</taxon>
    </lineage>
</organism>
<name>A0A0B7I7L3_9FLAO</name>
<dbReference type="InterPro" id="IPR020941">
    <property type="entry name" value="SUFU-like_domain"/>
</dbReference>
<dbReference type="Proteomes" id="UP000045051">
    <property type="component" value="Unassembled WGS sequence"/>
</dbReference>
<sequence>MTEKQILAKIEKWDKDNKVSAIIEFIENLPVQQKTSQVLSELGRAYNNFYWLMPSEENRAYLQKAVSVFNYVKDDIPSQIWHYRIGYAYFFLDNIEKAKEHLSHASEGNGKDLLEFLKIAEQKGLKPTEVAPQGALKFEFLFEKFIALIQEKAPALVSVLGKGASDITLDAFEQRKGINLPEDVRYFYKTFDGQTDNNVFFLNNAQRFISIQEVEELQKRWLSFVVNNYGKNWQDLTFSSDDFFDDDIIKNQLFSQRWIPFLMQHNEQGNEEYLCFDFDSINEEDFGQLISVSLSDKLQSYYVDYVSPNIWSWLYTTTKNIEEGFVVYDEKLNSLMFTTTDDFSAVYYTEDELDTLKNYISENIGQIDDVLPGLISSDIRCDIYIIKPTPERNYYTLITGGMGAFDMLVPQDHEGSTNAELMINLPPDWNVYGNDEKDFWPIRWLKTLAQLPIEQQTFLDWGHTIPTGEPLPDTPFTCLMLIGSETKDRSNALVTLPTGRQVQFFTLVPLYEEEMLYKLQNMAEALIERFEAKAIPYPPVVDVNRLNVCENFVPSENHAALDGVAWAFNKINYVGLMQFWDDVRAYNEYIEQDLDYFNPFTTLFKTSKVKVIYEAWVRSEKDLLPFEEFVEPIDNIFNEYNEQNGFYQAEIIAELQSGDNNSFGALELLWNIHNCLQNKELGDNIFFEGFEIEGYEDDITPVIYLCLGD</sequence>
<dbReference type="Gene3D" id="3.40.1580.10">
    <property type="entry name" value="SMI1/KNR4-like"/>
    <property type="match status" value="1"/>
</dbReference>
<proteinExistence type="predicted"/>
<feature type="domain" description="Knr4/Smi1-like" evidence="1">
    <location>
        <begin position="163"/>
        <end position="292"/>
    </location>
</feature>
<dbReference type="SUPFAM" id="SSF160631">
    <property type="entry name" value="SMI1/KNR4-like"/>
    <property type="match status" value="1"/>
</dbReference>
<dbReference type="SMART" id="SM00860">
    <property type="entry name" value="SMI1_KNR4"/>
    <property type="match status" value="1"/>
</dbReference>
<dbReference type="Pfam" id="PF05076">
    <property type="entry name" value="SUFU"/>
    <property type="match status" value="1"/>
</dbReference>
<dbReference type="InterPro" id="IPR037883">
    <property type="entry name" value="Knr4/Smi1-like_sf"/>
</dbReference>
<dbReference type="AlphaFoldDB" id="A0A0B7I7L3"/>
<dbReference type="EMBL" id="CDOI01000141">
    <property type="protein sequence ID" value="CEN45908.1"/>
    <property type="molecule type" value="Genomic_DNA"/>
</dbReference>
<gene>
    <name evidence="2" type="ORF">CCAND38_300005</name>
</gene>